<dbReference type="SUPFAM" id="SSF52266">
    <property type="entry name" value="SGNH hydrolase"/>
    <property type="match status" value="1"/>
</dbReference>
<sequence length="321" mass="36178">MISQSPTLIWIKWLNMFLVPRVMFRISASLIFFLFNIMSAEKIPTIFIFGDSIVDVGNNNYINTLAKAMFPNGIDFCKNCLSGRFTNGRTVIDILEQRLGAKDFRPPYLAPNTTGDVVLRGVNYASSGSGILNDTGLIWGGRISLDEQISNFKETKKLYYLEARKIIVTNIPRFGCTPFERDKNPNAKGCIASFNEDISSYNKRLKRLLMDLTANLTASTFVYADIHAMLKDILQNYRSYGFENSDDACCHKVGVHGGLLPCFSLSKICSNRTKYVFWDAFHLTETSNVIVASHMMDGGPKFMSPMNIRQLMYSSTVHPDD</sequence>
<dbReference type="InterPro" id="IPR051238">
    <property type="entry name" value="GDSL_esterase/lipase"/>
</dbReference>
<keyword evidence="7" id="KW-0443">Lipid metabolism</keyword>
<keyword evidence="3" id="KW-0964">Secreted</keyword>
<dbReference type="Gene3D" id="3.40.50.1110">
    <property type="entry name" value="SGNH hydrolase"/>
    <property type="match status" value="2"/>
</dbReference>
<evidence type="ECO:0000313" key="8">
    <source>
        <dbReference type="Proteomes" id="UP000818029"/>
    </source>
</evidence>
<evidence type="ECO:0000256" key="3">
    <source>
        <dbReference type="ARBA" id="ARBA00022525"/>
    </source>
</evidence>
<dbReference type="RefSeq" id="XP_040957351.1">
    <property type="nucleotide sequence ID" value="XM_041101417.1"/>
</dbReference>
<organism evidence="8 9">
    <name type="scientific">Gossypium hirsutum</name>
    <name type="common">Upland cotton</name>
    <name type="synonym">Gossypium mexicanum</name>
    <dbReference type="NCBI Taxonomy" id="3635"/>
    <lineage>
        <taxon>Eukaryota</taxon>
        <taxon>Viridiplantae</taxon>
        <taxon>Streptophyta</taxon>
        <taxon>Embryophyta</taxon>
        <taxon>Tracheophyta</taxon>
        <taxon>Spermatophyta</taxon>
        <taxon>Magnoliopsida</taxon>
        <taxon>eudicotyledons</taxon>
        <taxon>Gunneridae</taxon>
        <taxon>Pentapetalae</taxon>
        <taxon>rosids</taxon>
        <taxon>malvids</taxon>
        <taxon>Malvales</taxon>
        <taxon>Malvaceae</taxon>
        <taxon>Malvoideae</taxon>
        <taxon>Gossypium</taxon>
    </lineage>
</organism>
<name>A0ABM3AR70_GOSHI</name>
<evidence type="ECO:0000256" key="7">
    <source>
        <dbReference type="ARBA" id="ARBA00023098"/>
    </source>
</evidence>
<comment type="subcellular location">
    <subcellularLocation>
        <location evidence="1">Secreted</location>
    </subcellularLocation>
</comment>
<evidence type="ECO:0000313" key="9">
    <source>
        <dbReference type="RefSeq" id="XP_040957351.1"/>
    </source>
</evidence>
<dbReference type="CDD" id="cd01837">
    <property type="entry name" value="SGNH_plant_lipase_like"/>
    <property type="match status" value="1"/>
</dbReference>
<dbReference type="PANTHER" id="PTHR45650:SF4">
    <property type="entry name" value="GDSL-LIKE LIPASE_ACYLHYDROLASE FAMILY PROTEIN, EXPRESSED"/>
    <property type="match status" value="1"/>
</dbReference>
<evidence type="ECO:0000256" key="6">
    <source>
        <dbReference type="ARBA" id="ARBA00022963"/>
    </source>
</evidence>
<evidence type="ECO:0000256" key="1">
    <source>
        <dbReference type="ARBA" id="ARBA00004613"/>
    </source>
</evidence>
<dbReference type="InterPro" id="IPR001087">
    <property type="entry name" value="GDSL"/>
</dbReference>
<comment type="similarity">
    <text evidence="2">Belongs to the 'GDSL' lipolytic enzyme family.</text>
</comment>
<reference evidence="9" key="2">
    <citation type="submission" date="2025-08" db="UniProtKB">
        <authorList>
            <consortium name="RefSeq"/>
        </authorList>
    </citation>
    <scope>IDENTIFICATION</scope>
</reference>
<keyword evidence="5" id="KW-0378">Hydrolase</keyword>
<keyword evidence="4" id="KW-0732">Signal</keyword>
<dbReference type="Pfam" id="PF00657">
    <property type="entry name" value="Lipase_GDSL"/>
    <property type="match status" value="1"/>
</dbReference>
<evidence type="ECO:0000256" key="5">
    <source>
        <dbReference type="ARBA" id="ARBA00022801"/>
    </source>
</evidence>
<accession>A0ABM3AR70</accession>
<dbReference type="Proteomes" id="UP000818029">
    <property type="component" value="Chromosome D09"/>
</dbReference>
<evidence type="ECO:0000256" key="4">
    <source>
        <dbReference type="ARBA" id="ARBA00022729"/>
    </source>
</evidence>
<dbReference type="GeneID" id="107926461"/>
<proteinExistence type="inferred from homology"/>
<dbReference type="InterPro" id="IPR036514">
    <property type="entry name" value="SGNH_hydro_sf"/>
</dbReference>
<dbReference type="PANTHER" id="PTHR45650">
    <property type="entry name" value="GDSL-LIKE LIPASE/ACYLHYDROLASE-RELATED"/>
    <property type="match status" value="1"/>
</dbReference>
<evidence type="ECO:0000256" key="2">
    <source>
        <dbReference type="ARBA" id="ARBA00008668"/>
    </source>
</evidence>
<dbReference type="InterPro" id="IPR035669">
    <property type="entry name" value="SGNH_plant_lipase-like"/>
</dbReference>
<keyword evidence="8" id="KW-1185">Reference proteome</keyword>
<gene>
    <name evidence="9" type="primary">LOC107926461</name>
</gene>
<protein>
    <submittedName>
        <fullName evidence="9">GDSL esterase/lipase At4g16230 isoform X2</fullName>
    </submittedName>
</protein>
<reference evidence="8" key="1">
    <citation type="journal article" date="2020" name="Nat. Genet.">
        <title>Genomic diversifications of five Gossypium allopolyploid species and their impact on cotton improvement.</title>
        <authorList>
            <person name="Chen Z.J."/>
            <person name="Sreedasyam A."/>
            <person name="Ando A."/>
            <person name="Song Q."/>
            <person name="De Santiago L.M."/>
            <person name="Hulse-Kemp A.M."/>
            <person name="Ding M."/>
            <person name="Ye W."/>
            <person name="Kirkbride R.C."/>
            <person name="Jenkins J."/>
            <person name="Plott C."/>
            <person name="Lovell J."/>
            <person name="Lin Y.M."/>
            <person name="Vaughn R."/>
            <person name="Liu B."/>
            <person name="Simpson S."/>
            <person name="Scheffler B.E."/>
            <person name="Wen L."/>
            <person name="Saski C.A."/>
            <person name="Grover C.E."/>
            <person name="Hu G."/>
            <person name="Conover J.L."/>
            <person name="Carlson J.W."/>
            <person name="Shu S."/>
            <person name="Boston L.B."/>
            <person name="Williams M."/>
            <person name="Peterson D.G."/>
            <person name="McGee K."/>
            <person name="Jones D.C."/>
            <person name="Wendel J.F."/>
            <person name="Stelly D.M."/>
            <person name="Grimwood J."/>
            <person name="Schmutz J."/>
        </authorList>
    </citation>
    <scope>NUCLEOTIDE SEQUENCE [LARGE SCALE GENOMIC DNA]</scope>
    <source>
        <strain evidence="8">cv. TM-1</strain>
    </source>
</reference>
<keyword evidence="6" id="KW-0442">Lipid degradation</keyword>